<dbReference type="PANTHER" id="PTHR14499">
    <property type="entry name" value="POTASSIUM CHANNEL TETRAMERIZATION DOMAIN-CONTAINING"/>
    <property type="match status" value="1"/>
</dbReference>
<evidence type="ECO:0000313" key="3">
    <source>
        <dbReference type="Proteomes" id="UP000001307"/>
    </source>
</evidence>
<dbReference type="GO" id="GO:0051260">
    <property type="term" value="P:protein homooligomerization"/>
    <property type="evidence" value="ECO:0007669"/>
    <property type="project" value="InterPro"/>
</dbReference>
<dbReference type="Proteomes" id="UP000001307">
    <property type="component" value="Unassembled WGS sequence"/>
</dbReference>
<dbReference type="Pfam" id="PF02214">
    <property type="entry name" value="BTB_2"/>
    <property type="match status" value="1"/>
</dbReference>
<evidence type="ECO:0000259" key="1">
    <source>
        <dbReference type="SMART" id="SM00225"/>
    </source>
</evidence>
<dbReference type="InterPro" id="IPR000210">
    <property type="entry name" value="BTB/POZ_dom"/>
</dbReference>
<organism evidence="2 3">
    <name type="scientific">Oikopleura dioica</name>
    <name type="common">Tunicate</name>
    <dbReference type="NCBI Taxonomy" id="34765"/>
    <lineage>
        <taxon>Eukaryota</taxon>
        <taxon>Metazoa</taxon>
        <taxon>Chordata</taxon>
        <taxon>Tunicata</taxon>
        <taxon>Appendicularia</taxon>
        <taxon>Copelata</taxon>
        <taxon>Oikopleuridae</taxon>
        <taxon>Oikopleura</taxon>
    </lineage>
</organism>
<dbReference type="SMART" id="SM00225">
    <property type="entry name" value="BTB"/>
    <property type="match status" value="1"/>
</dbReference>
<dbReference type="InterPro" id="IPR011333">
    <property type="entry name" value="SKP1/BTB/POZ_sf"/>
</dbReference>
<dbReference type="OrthoDB" id="2414723at2759"/>
<reference evidence="2 3" key="1">
    <citation type="journal article" date="2010" name="Science">
        <title>Plasticity of animal genome architecture unmasked by rapid evolution of a pelagic tunicate.</title>
        <authorList>
            <person name="Denoeud F."/>
            <person name="Henriet S."/>
            <person name="Mungpakdee S."/>
            <person name="Aury J.M."/>
            <person name="Da Silva C."/>
            <person name="Brinkmann H."/>
            <person name="Mikhaleva J."/>
            <person name="Olsen L.C."/>
            <person name="Jubin C."/>
            <person name="Canestro C."/>
            <person name="Bouquet J.M."/>
            <person name="Danks G."/>
            <person name="Poulain J."/>
            <person name="Campsteijn C."/>
            <person name="Adamski M."/>
            <person name="Cross I."/>
            <person name="Yadetie F."/>
            <person name="Muffato M."/>
            <person name="Louis A."/>
            <person name="Butcher S."/>
            <person name="Tsagkogeorga G."/>
            <person name="Konrad A."/>
            <person name="Singh S."/>
            <person name="Jensen M.F."/>
            <person name="Cong E.H."/>
            <person name="Eikeseth-Otteraa H."/>
            <person name="Noel B."/>
            <person name="Anthouard V."/>
            <person name="Porcel B.M."/>
            <person name="Kachouri-Lafond R."/>
            <person name="Nishino A."/>
            <person name="Ugolini M."/>
            <person name="Chourrout P."/>
            <person name="Nishida H."/>
            <person name="Aasland R."/>
            <person name="Huzurbazar S."/>
            <person name="Westhof E."/>
            <person name="Delsuc F."/>
            <person name="Lehrach H."/>
            <person name="Reinhardt R."/>
            <person name="Weissenbach J."/>
            <person name="Roy S.W."/>
            <person name="Artiguenave F."/>
            <person name="Postlethwait J.H."/>
            <person name="Manak J.R."/>
            <person name="Thompson E.M."/>
            <person name="Jaillon O."/>
            <person name="Du Pasquier L."/>
            <person name="Boudinot P."/>
            <person name="Liberles D.A."/>
            <person name="Volff J.N."/>
            <person name="Philippe H."/>
            <person name="Lenhard B."/>
            <person name="Roest Crollius H."/>
            <person name="Wincker P."/>
            <person name="Chourrout D."/>
        </authorList>
    </citation>
    <scope>NUCLEOTIDE SEQUENCE [LARGE SCALE GENOMIC DNA]</scope>
</reference>
<dbReference type="EMBL" id="FN653110">
    <property type="protein sequence ID" value="CBY12190.1"/>
    <property type="molecule type" value="Genomic_DNA"/>
</dbReference>
<gene>
    <name evidence="2" type="ORF">GSOID_T00018067001</name>
</gene>
<keyword evidence="3" id="KW-1185">Reference proteome</keyword>
<dbReference type="Gene3D" id="3.30.710.10">
    <property type="entry name" value="Potassium Channel Kv1.1, Chain A"/>
    <property type="match status" value="1"/>
</dbReference>
<sequence>MEEIKTILFQEDEMKHIPRELEQFHFPPILELNVGGANFTTSLSTMKKYKSMFSSMFSGKFEVVKDANGRYFLDRDPEVFRLILDFMRSDVLPPKSCFLKVYNEALYLSFDYLIEKLSVTQPVAGKEVRDCFLRGTGSLKYSQKFDELIRLGKETALAQGGARKSKLKIAVFKDKAENRTEHRCDVDLEFGPWQGDPNVPDLTRFCNPHFFNFQKSRFENRAKDPLPC</sequence>
<dbReference type="PANTHER" id="PTHR14499:SF145">
    <property type="entry name" value="POTASSIUM CHANNEL REGULATORY PROTEIN-LIKE"/>
    <property type="match status" value="1"/>
</dbReference>
<name>E4XQV4_OIKDI</name>
<dbReference type="InParanoid" id="E4XQV4"/>
<feature type="domain" description="BTB" evidence="1">
    <location>
        <begin position="28"/>
        <end position="125"/>
    </location>
</feature>
<proteinExistence type="predicted"/>
<dbReference type="SUPFAM" id="SSF54695">
    <property type="entry name" value="POZ domain"/>
    <property type="match status" value="1"/>
</dbReference>
<dbReference type="AlphaFoldDB" id="E4XQV4"/>
<protein>
    <recommendedName>
        <fullName evidence="1">BTB domain-containing protein</fullName>
    </recommendedName>
</protein>
<accession>E4XQV4</accession>
<evidence type="ECO:0000313" key="2">
    <source>
        <dbReference type="EMBL" id="CBY12190.1"/>
    </source>
</evidence>
<dbReference type="InterPro" id="IPR003131">
    <property type="entry name" value="T1-type_BTB"/>
</dbReference>